<feature type="transmembrane region" description="Helical" evidence="1">
    <location>
        <begin position="173"/>
        <end position="191"/>
    </location>
</feature>
<dbReference type="Pfam" id="PF14237">
    <property type="entry name" value="GYF_2"/>
    <property type="match status" value="1"/>
</dbReference>
<keyword evidence="1" id="KW-0812">Transmembrane</keyword>
<evidence type="ECO:0000259" key="2">
    <source>
        <dbReference type="Pfam" id="PF14237"/>
    </source>
</evidence>
<dbReference type="Proteomes" id="UP001306950">
    <property type="component" value="Unassembled WGS sequence"/>
</dbReference>
<keyword evidence="1" id="KW-0472">Membrane</keyword>
<feature type="transmembrane region" description="Helical" evidence="1">
    <location>
        <begin position="203"/>
        <end position="227"/>
    </location>
</feature>
<comment type="caution">
    <text evidence="3">The sequence shown here is derived from an EMBL/GenBank/DDBJ whole genome shotgun (WGS) entry which is preliminary data.</text>
</comment>
<evidence type="ECO:0000313" key="3">
    <source>
        <dbReference type="EMBL" id="MEF2965848.1"/>
    </source>
</evidence>
<sequence length="327" mass="37245">MKSTICPNCGNIVFTPYKLKGLKWDKSKESKNLYNSIDIGLTDQGHQGTKEWFYALRGERLGPVSRHELLDLYKSEKVFLTTKVWKSGMSEWADISQTDLIDLSSEPPPLKAEDINNTLVWILAFTPILGTLLEYIISGAIGAASGSLWFITLVLNTILCVNDKRKLKKAGYNTKAMLFWAIFLVPVYLFRRAHLLKQKNVYAIVWCITFVIMTFTPTWVSGITGIVDPSSVDLVKDGTLNSYPNKTVSQMVDNYFLNSKWEAFVADDRNTYINVTGEITYQGENTQVLMQFKLNNDDSFELYALEFNDVPQDMTTYTVLMNSMYDE</sequence>
<organism evidence="3 4">
    <name type="scientific">Paenibacillus haidiansis</name>
    <dbReference type="NCBI Taxonomy" id="1574488"/>
    <lineage>
        <taxon>Bacteria</taxon>
        <taxon>Bacillati</taxon>
        <taxon>Bacillota</taxon>
        <taxon>Bacilli</taxon>
        <taxon>Bacillales</taxon>
        <taxon>Paenibacillaceae</taxon>
        <taxon>Paenibacillus</taxon>
    </lineage>
</organism>
<evidence type="ECO:0000313" key="4">
    <source>
        <dbReference type="Proteomes" id="UP001306950"/>
    </source>
</evidence>
<evidence type="ECO:0000256" key="1">
    <source>
        <dbReference type="SAM" id="Phobius"/>
    </source>
</evidence>
<keyword evidence="4" id="KW-1185">Reference proteome</keyword>
<dbReference type="EMBL" id="JAZHPZ010000003">
    <property type="protein sequence ID" value="MEF2965848.1"/>
    <property type="molecule type" value="Genomic_DNA"/>
</dbReference>
<keyword evidence="1" id="KW-1133">Transmembrane helix</keyword>
<dbReference type="InterPro" id="IPR025640">
    <property type="entry name" value="GYF_2"/>
</dbReference>
<reference evidence="3 4" key="1">
    <citation type="submission" date="2024-02" db="EMBL/GenBank/DDBJ databases">
        <title>A nitrogen-fixing paenibacillus bacterium.</title>
        <authorList>
            <person name="Zhang W.L."/>
            <person name="Chen S.F."/>
        </authorList>
    </citation>
    <scope>NUCLEOTIDE SEQUENCE [LARGE SCALE GENOMIC DNA]</scope>
    <source>
        <strain evidence="3 4">M1</strain>
    </source>
</reference>
<name>A0ABU7VR39_9BACL</name>
<protein>
    <submittedName>
        <fullName evidence="3">DUF4339 domain-containing protein</fullName>
    </submittedName>
</protein>
<dbReference type="RefSeq" id="WP_331846077.1">
    <property type="nucleotide sequence ID" value="NZ_JAZHPZ010000003.1"/>
</dbReference>
<feature type="domain" description="GYF" evidence="2">
    <location>
        <begin position="52"/>
        <end position="97"/>
    </location>
</feature>
<proteinExistence type="predicted"/>
<gene>
    <name evidence="3" type="ORF">V3851_08410</name>
</gene>
<accession>A0ABU7VR39</accession>
<feature type="transmembrane region" description="Helical" evidence="1">
    <location>
        <begin position="119"/>
        <end position="137"/>
    </location>
</feature>